<proteinExistence type="predicted"/>
<keyword evidence="2" id="KW-0812">Transmembrane</keyword>
<dbReference type="Proteomes" id="UP000216133">
    <property type="component" value="Unassembled WGS sequence"/>
</dbReference>
<dbReference type="InterPro" id="IPR057798">
    <property type="entry name" value="PH_YqeB"/>
</dbReference>
<evidence type="ECO:0000256" key="2">
    <source>
        <dbReference type="SAM" id="Phobius"/>
    </source>
</evidence>
<protein>
    <recommendedName>
        <fullName evidence="7">50S ribosomal protein L29</fullName>
    </recommendedName>
</protein>
<evidence type="ECO:0000256" key="1">
    <source>
        <dbReference type="SAM" id="Coils"/>
    </source>
</evidence>
<dbReference type="RefSeq" id="WP_095238300.1">
    <property type="nucleotide sequence ID" value="NZ_NPBS01000033.1"/>
</dbReference>
<feature type="coiled-coil region" evidence="1">
    <location>
        <begin position="183"/>
        <end position="217"/>
    </location>
</feature>
<sequence length="229" mass="25657">MQNVTKLGPNRFEQGLVWIIPALVGAAIGWFLPAIVDFLLSIPFLSSQGILLFIDSFSALFVSIAGVAVGVLLGLLLSAAAFHESLVVDVSDTNVTVMKKNKQRKFLKTDISAVFVEHKSLVILGTNGKELYRETIDVKQDKVEQAFWHHRYPWVESDPFANAYRLWTLSDEAGGEAANKVLYSRLTALREGESEQAERLREDLRELGIAVKDKGEEQYIRFMQINNSD</sequence>
<feature type="transmembrane region" description="Helical" evidence="2">
    <location>
        <begin position="16"/>
        <end position="40"/>
    </location>
</feature>
<keyword evidence="1" id="KW-0175">Coiled coil</keyword>
<evidence type="ECO:0000259" key="4">
    <source>
        <dbReference type="Pfam" id="PF23494"/>
    </source>
</evidence>
<dbReference type="Pfam" id="PF23494">
    <property type="entry name" value="bPH_10"/>
    <property type="match status" value="1"/>
</dbReference>
<accession>A0A268S2A1</accession>
<dbReference type="Pfam" id="PF23493">
    <property type="entry name" value="CysS_C"/>
    <property type="match status" value="1"/>
</dbReference>
<evidence type="ECO:0000313" key="6">
    <source>
        <dbReference type="Proteomes" id="UP000216133"/>
    </source>
</evidence>
<name>A0A268S2A1_SHOCL</name>
<dbReference type="EMBL" id="NPBS01000033">
    <property type="protein sequence ID" value="PAF26619.1"/>
    <property type="molecule type" value="Genomic_DNA"/>
</dbReference>
<feature type="domain" description="Cysteinyl-tRNA ligase anticodon binding" evidence="3">
    <location>
        <begin position="176"/>
        <end position="221"/>
    </location>
</feature>
<evidence type="ECO:0000313" key="5">
    <source>
        <dbReference type="EMBL" id="PAF26619.1"/>
    </source>
</evidence>
<evidence type="ECO:0000259" key="3">
    <source>
        <dbReference type="Pfam" id="PF23493"/>
    </source>
</evidence>
<organism evidence="5 6">
    <name type="scientific">Shouchella clausii</name>
    <name type="common">Alkalihalobacillus clausii</name>
    <dbReference type="NCBI Taxonomy" id="79880"/>
    <lineage>
        <taxon>Bacteria</taxon>
        <taxon>Bacillati</taxon>
        <taxon>Bacillota</taxon>
        <taxon>Bacilli</taxon>
        <taxon>Bacillales</taxon>
        <taxon>Bacillaceae</taxon>
        <taxon>Shouchella</taxon>
    </lineage>
</organism>
<feature type="domain" description="YqeB PH" evidence="4">
    <location>
        <begin position="5"/>
        <end position="154"/>
    </location>
</feature>
<comment type="caution">
    <text evidence="5">The sequence shown here is derived from an EMBL/GenBank/DDBJ whole genome shotgun (WGS) entry which is preliminary data.</text>
</comment>
<dbReference type="AlphaFoldDB" id="A0A268S2A1"/>
<keyword evidence="2" id="KW-0472">Membrane</keyword>
<evidence type="ECO:0008006" key="7">
    <source>
        <dbReference type="Google" id="ProtNLM"/>
    </source>
</evidence>
<dbReference type="InterPro" id="IPR056411">
    <property type="entry name" value="CysS_C"/>
</dbReference>
<reference evidence="5 6" key="1">
    <citation type="submission" date="2017-07" db="EMBL/GenBank/DDBJ databases">
        <title>Isolation and whole genome analysis of endospore-forming bacteria from heroin.</title>
        <authorList>
            <person name="Kalinowski J."/>
            <person name="Ahrens B."/>
            <person name="Al-Dilaimi A."/>
            <person name="Winkler A."/>
            <person name="Wibberg D."/>
            <person name="Schleenbecker U."/>
            <person name="Ruckert C."/>
            <person name="Wolfel R."/>
            <person name="Grass G."/>
        </authorList>
    </citation>
    <scope>NUCLEOTIDE SEQUENCE [LARGE SCALE GENOMIC DNA]</scope>
    <source>
        <strain evidence="5 6">7523-2</strain>
    </source>
</reference>
<gene>
    <name evidence="5" type="ORF">CHH61_07480</name>
</gene>
<keyword evidence="2" id="KW-1133">Transmembrane helix</keyword>
<feature type="transmembrane region" description="Helical" evidence="2">
    <location>
        <begin position="52"/>
        <end position="77"/>
    </location>
</feature>